<dbReference type="OrthoDB" id="2631379at2"/>
<name>A0A2W0C825_9BACL</name>
<dbReference type="RefSeq" id="WP_110759704.1">
    <property type="nucleotide sequence ID" value="NZ_PRLG01000020.1"/>
</dbReference>
<protein>
    <submittedName>
        <fullName evidence="1">Uncharacterized protein</fullName>
    </submittedName>
</protein>
<reference evidence="1 2" key="1">
    <citation type="submission" date="2018-01" db="EMBL/GenBank/DDBJ databases">
        <title>Genome sequence of the PGP bacterium Paenibacillus illinoisensis E3.</title>
        <authorList>
            <person name="Rolli E."/>
            <person name="Marasco R."/>
            <person name="Bessem C."/>
            <person name="Michoud G."/>
            <person name="Gaiarsa S."/>
            <person name="Borin S."/>
            <person name="Daffonchio D."/>
        </authorList>
    </citation>
    <scope>NUCLEOTIDE SEQUENCE [LARGE SCALE GENOMIC DNA]</scope>
    <source>
        <strain evidence="1 2">E3</strain>
    </source>
</reference>
<accession>A0A2W0C825</accession>
<comment type="caution">
    <text evidence="1">The sequence shown here is derived from an EMBL/GenBank/DDBJ whole genome shotgun (WGS) entry which is preliminary data.</text>
</comment>
<sequence>MKLGNRSVIALHVFDEWGTKVAYLDSLKESKLVTSDEEQTILYVKDALMDTYLLEFITNEETDLSTDYESFFKKKAYRTFSFKKTLKKCKLIAETEHRNSKNGRDHKTYFEIPNAQIASSIDFYTSSIGEPSDTDIMFIIEPFNEDNELFKIHIEEYIERESTPLTVHKIEVIQKDYPLRAKDLLEHVEKILDTKLPSRTI</sequence>
<evidence type="ECO:0000313" key="2">
    <source>
        <dbReference type="Proteomes" id="UP000247459"/>
    </source>
</evidence>
<dbReference type="Proteomes" id="UP000247459">
    <property type="component" value="Unassembled WGS sequence"/>
</dbReference>
<proteinExistence type="predicted"/>
<dbReference type="AlphaFoldDB" id="A0A2W0C825"/>
<dbReference type="EMBL" id="PRLG01000020">
    <property type="protein sequence ID" value="PYY28187.1"/>
    <property type="molecule type" value="Genomic_DNA"/>
</dbReference>
<gene>
    <name evidence="1" type="ORF">PIL02S_03333</name>
</gene>
<organism evidence="1 2">
    <name type="scientific">Paenibacillus illinoisensis</name>
    <dbReference type="NCBI Taxonomy" id="59845"/>
    <lineage>
        <taxon>Bacteria</taxon>
        <taxon>Bacillati</taxon>
        <taxon>Bacillota</taxon>
        <taxon>Bacilli</taxon>
        <taxon>Bacillales</taxon>
        <taxon>Paenibacillaceae</taxon>
        <taxon>Paenibacillus</taxon>
    </lineage>
</organism>
<evidence type="ECO:0000313" key="1">
    <source>
        <dbReference type="EMBL" id="PYY28187.1"/>
    </source>
</evidence>